<name>A0A7X0XAJ6_9LIST</name>
<proteinExistence type="predicted"/>
<evidence type="ECO:0000313" key="4">
    <source>
        <dbReference type="Proteomes" id="UP000533953"/>
    </source>
</evidence>
<dbReference type="RefSeq" id="WP_185400979.1">
    <property type="nucleotide sequence ID" value="NZ_JAARQY010000004.1"/>
</dbReference>
<dbReference type="Pfam" id="PF24729">
    <property type="entry name" value="Acb2_Tad1_hairpin"/>
    <property type="match status" value="1"/>
</dbReference>
<comment type="caution">
    <text evidence="3">The sequence shown here is derived from an EMBL/GenBank/DDBJ whole genome shotgun (WGS) entry which is preliminary data.</text>
</comment>
<reference evidence="3 4" key="1">
    <citation type="submission" date="2020-03" db="EMBL/GenBank/DDBJ databases">
        <title>Soil Listeria distribution.</title>
        <authorList>
            <person name="Liao J."/>
            <person name="Wiedmann M."/>
        </authorList>
    </citation>
    <scope>NUCLEOTIDE SEQUENCE [LARGE SCALE GENOMIC DNA]</scope>
    <source>
        <strain evidence="3 4">FSL L7-1547</strain>
    </source>
</reference>
<organism evidence="3 4">
    <name type="scientific">Listeria booriae</name>
    <dbReference type="NCBI Taxonomy" id="1552123"/>
    <lineage>
        <taxon>Bacteria</taxon>
        <taxon>Bacillati</taxon>
        <taxon>Bacillota</taxon>
        <taxon>Bacilli</taxon>
        <taxon>Bacillales</taxon>
        <taxon>Listeriaceae</taxon>
        <taxon>Listeria</taxon>
    </lineage>
</organism>
<accession>A0A7X0XAJ6</accession>
<evidence type="ECO:0000256" key="1">
    <source>
        <dbReference type="ARBA" id="ARBA00022741"/>
    </source>
</evidence>
<feature type="domain" description="Acb2/Tad1 hairpin" evidence="2">
    <location>
        <begin position="8"/>
        <end position="62"/>
    </location>
</feature>
<protein>
    <recommendedName>
        <fullName evidence="2">Acb2/Tad1 hairpin domain-containing protein</fullName>
    </recommendedName>
</protein>
<dbReference type="AlphaFoldDB" id="A0A7X0XAJ6"/>
<dbReference type="EMBL" id="JAASTX010000002">
    <property type="protein sequence ID" value="MBC1490659.1"/>
    <property type="molecule type" value="Genomic_DNA"/>
</dbReference>
<evidence type="ECO:0000313" key="3">
    <source>
        <dbReference type="EMBL" id="MBC1490659.1"/>
    </source>
</evidence>
<sequence>MTKSKGFVKIQWQDGVVTENGVNGAQINDMLSVALERLQVLNKQYPCRENSITITKLEEAMM</sequence>
<gene>
    <name evidence="3" type="ORF">HCI99_02355</name>
</gene>
<evidence type="ECO:0000259" key="2">
    <source>
        <dbReference type="Pfam" id="PF24729"/>
    </source>
</evidence>
<dbReference type="Proteomes" id="UP000533953">
    <property type="component" value="Unassembled WGS sequence"/>
</dbReference>
<keyword evidence="1" id="KW-0547">Nucleotide-binding</keyword>
<dbReference type="InterPro" id="IPR056098">
    <property type="entry name" value="Acb2/Tad1_hairpin"/>
</dbReference>